<feature type="compositionally biased region" description="Low complexity" evidence="1">
    <location>
        <begin position="158"/>
        <end position="168"/>
    </location>
</feature>
<reference evidence="2" key="2">
    <citation type="submission" date="2023-06" db="EMBL/GenBank/DDBJ databases">
        <authorList>
            <person name="Ma L."/>
            <person name="Liu K.-W."/>
            <person name="Li Z."/>
            <person name="Hsiao Y.-Y."/>
            <person name="Qi Y."/>
            <person name="Fu T."/>
            <person name="Tang G."/>
            <person name="Zhang D."/>
            <person name="Sun W.-H."/>
            <person name="Liu D.-K."/>
            <person name="Li Y."/>
            <person name="Chen G.-Z."/>
            <person name="Liu X.-D."/>
            <person name="Liao X.-Y."/>
            <person name="Jiang Y.-T."/>
            <person name="Yu X."/>
            <person name="Hao Y."/>
            <person name="Huang J."/>
            <person name="Zhao X.-W."/>
            <person name="Ke S."/>
            <person name="Chen Y.-Y."/>
            <person name="Wu W.-L."/>
            <person name="Hsu J.-L."/>
            <person name="Lin Y.-F."/>
            <person name="Huang M.-D."/>
            <person name="Li C.-Y."/>
            <person name="Huang L."/>
            <person name="Wang Z.-W."/>
            <person name="Zhao X."/>
            <person name="Zhong W.-Y."/>
            <person name="Peng D.-H."/>
            <person name="Ahmad S."/>
            <person name="Lan S."/>
            <person name="Zhang J.-S."/>
            <person name="Tsai W.-C."/>
            <person name="Van De Peer Y."/>
            <person name="Liu Z.-J."/>
        </authorList>
    </citation>
    <scope>NUCLEOTIDE SEQUENCE</scope>
    <source>
        <strain evidence="2">SCP</strain>
        <tissue evidence="2">Leaves</tissue>
    </source>
</reference>
<dbReference type="Proteomes" id="UP001179952">
    <property type="component" value="Unassembled WGS sequence"/>
</dbReference>
<keyword evidence="3" id="KW-1185">Reference proteome</keyword>
<feature type="region of interest" description="Disordered" evidence="1">
    <location>
        <begin position="154"/>
        <end position="179"/>
    </location>
</feature>
<sequence length="179" mass="20776">MTDPSPLPEDFLTESKPRVSSFEQKPDLSSFEQKPVVSPFEQKPNISSFEQKPNFSSFEQKPDVPNVDVKPEVPQDTFIFFSEDPDFAERMEKYNKYQHDYVRRLKAKYFSKKAWNGASIFDEETQIENEIIRSSRWPCTKSFIDPQLYFEDQNRLAGSTTSGPSSTTPEKKPQINKNS</sequence>
<organism evidence="2 3">
    <name type="scientific">Acorus gramineus</name>
    <name type="common">Dwarf sweet flag</name>
    <dbReference type="NCBI Taxonomy" id="55184"/>
    <lineage>
        <taxon>Eukaryota</taxon>
        <taxon>Viridiplantae</taxon>
        <taxon>Streptophyta</taxon>
        <taxon>Embryophyta</taxon>
        <taxon>Tracheophyta</taxon>
        <taxon>Spermatophyta</taxon>
        <taxon>Magnoliopsida</taxon>
        <taxon>Liliopsida</taxon>
        <taxon>Acoraceae</taxon>
        <taxon>Acorus</taxon>
    </lineage>
</organism>
<feature type="region of interest" description="Disordered" evidence="1">
    <location>
        <begin position="1"/>
        <end position="70"/>
    </location>
</feature>
<reference evidence="2" key="1">
    <citation type="journal article" date="2023" name="Nat. Commun.">
        <title>Diploid and tetraploid genomes of Acorus and the evolution of monocots.</title>
        <authorList>
            <person name="Ma L."/>
            <person name="Liu K.W."/>
            <person name="Li Z."/>
            <person name="Hsiao Y.Y."/>
            <person name="Qi Y."/>
            <person name="Fu T."/>
            <person name="Tang G.D."/>
            <person name="Zhang D."/>
            <person name="Sun W.H."/>
            <person name="Liu D.K."/>
            <person name="Li Y."/>
            <person name="Chen G.Z."/>
            <person name="Liu X.D."/>
            <person name="Liao X.Y."/>
            <person name="Jiang Y.T."/>
            <person name="Yu X."/>
            <person name="Hao Y."/>
            <person name="Huang J."/>
            <person name="Zhao X.W."/>
            <person name="Ke S."/>
            <person name="Chen Y.Y."/>
            <person name="Wu W.L."/>
            <person name="Hsu J.L."/>
            <person name="Lin Y.F."/>
            <person name="Huang M.D."/>
            <person name="Li C.Y."/>
            <person name="Huang L."/>
            <person name="Wang Z.W."/>
            <person name="Zhao X."/>
            <person name="Zhong W.Y."/>
            <person name="Peng D.H."/>
            <person name="Ahmad S."/>
            <person name="Lan S."/>
            <person name="Zhang J.S."/>
            <person name="Tsai W.C."/>
            <person name="Van de Peer Y."/>
            <person name="Liu Z.J."/>
        </authorList>
    </citation>
    <scope>NUCLEOTIDE SEQUENCE</scope>
    <source>
        <strain evidence="2">SCP</strain>
    </source>
</reference>
<dbReference type="PANTHER" id="PTHR36078">
    <property type="entry name" value="BNACNNG21220D PROTEIN"/>
    <property type="match status" value="1"/>
</dbReference>
<feature type="compositionally biased region" description="Polar residues" evidence="1">
    <location>
        <begin position="44"/>
        <end position="59"/>
    </location>
</feature>
<dbReference type="AlphaFoldDB" id="A0AAV9AVB8"/>
<gene>
    <name evidence="2" type="ORF">QJS04_geneDACA006767</name>
</gene>
<evidence type="ECO:0000256" key="1">
    <source>
        <dbReference type="SAM" id="MobiDB-lite"/>
    </source>
</evidence>
<evidence type="ECO:0000313" key="3">
    <source>
        <dbReference type="Proteomes" id="UP001179952"/>
    </source>
</evidence>
<evidence type="ECO:0000313" key="2">
    <source>
        <dbReference type="EMBL" id="KAK1268246.1"/>
    </source>
</evidence>
<proteinExistence type="predicted"/>
<comment type="caution">
    <text evidence="2">The sequence shown here is derived from an EMBL/GenBank/DDBJ whole genome shotgun (WGS) entry which is preliminary data.</text>
</comment>
<dbReference type="EMBL" id="JAUJYN010000006">
    <property type="protein sequence ID" value="KAK1268246.1"/>
    <property type="molecule type" value="Genomic_DNA"/>
</dbReference>
<protein>
    <submittedName>
        <fullName evidence="2">Uncharacterized protein</fullName>
    </submittedName>
</protein>
<dbReference type="PANTHER" id="PTHR36078:SF2">
    <property type="entry name" value="OS09G0473966 PROTEIN"/>
    <property type="match status" value="1"/>
</dbReference>
<name>A0AAV9AVB8_ACOGR</name>
<accession>A0AAV9AVB8</accession>